<feature type="region of interest" description="Disordered" evidence="1">
    <location>
        <begin position="1"/>
        <end position="35"/>
    </location>
</feature>
<accession>A0A5B7J9Z3</accession>
<comment type="caution">
    <text evidence="2">The sequence shown here is derived from an EMBL/GenBank/DDBJ whole genome shotgun (WGS) entry which is preliminary data.</text>
</comment>
<keyword evidence="3" id="KW-1185">Reference proteome</keyword>
<dbReference type="EMBL" id="VSRR010088446">
    <property type="protein sequence ID" value="MPC91629.1"/>
    <property type="molecule type" value="Genomic_DNA"/>
</dbReference>
<proteinExistence type="predicted"/>
<organism evidence="2 3">
    <name type="scientific">Portunus trituberculatus</name>
    <name type="common">Swimming crab</name>
    <name type="synonym">Neptunus trituberculatus</name>
    <dbReference type="NCBI Taxonomy" id="210409"/>
    <lineage>
        <taxon>Eukaryota</taxon>
        <taxon>Metazoa</taxon>
        <taxon>Ecdysozoa</taxon>
        <taxon>Arthropoda</taxon>
        <taxon>Crustacea</taxon>
        <taxon>Multicrustacea</taxon>
        <taxon>Malacostraca</taxon>
        <taxon>Eumalacostraca</taxon>
        <taxon>Eucarida</taxon>
        <taxon>Decapoda</taxon>
        <taxon>Pleocyemata</taxon>
        <taxon>Brachyura</taxon>
        <taxon>Eubrachyura</taxon>
        <taxon>Portunoidea</taxon>
        <taxon>Portunidae</taxon>
        <taxon>Portuninae</taxon>
        <taxon>Portunus</taxon>
    </lineage>
</organism>
<dbReference type="Proteomes" id="UP000324222">
    <property type="component" value="Unassembled WGS sequence"/>
</dbReference>
<evidence type="ECO:0000313" key="2">
    <source>
        <dbReference type="EMBL" id="MPC91629.1"/>
    </source>
</evidence>
<sequence length="181" mass="19874">MEGKRERKPGRDGGKTGGTGGGTAGDKDGEEEGGKKRQLRLLTLPTHFVVFDGGSVGTHRLPVPSWSISMSFHPTQVHIPTIHSSNHPSHPNHPPHSNCSLHSTCVFCVEFSRSFHPIQVSIPTIHLSTHPNHPDHPSHSNPLIFIYILRSLDNLTLPSTSTIHLSDLPPTTIHIITDHQY</sequence>
<feature type="compositionally biased region" description="Basic and acidic residues" evidence="1">
    <location>
        <begin position="1"/>
        <end position="14"/>
    </location>
</feature>
<dbReference type="AlphaFoldDB" id="A0A5B7J9Z3"/>
<gene>
    <name evidence="2" type="ORF">E2C01_086679</name>
</gene>
<reference evidence="2 3" key="1">
    <citation type="submission" date="2019-05" db="EMBL/GenBank/DDBJ databases">
        <title>Another draft genome of Portunus trituberculatus and its Hox gene families provides insights of decapod evolution.</title>
        <authorList>
            <person name="Jeong J.-H."/>
            <person name="Song I."/>
            <person name="Kim S."/>
            <person name="Choi T."/>
            <person name="Kim D."/>
            <person name="Ryu S."/>
            <person name="Kim W."/>
        </authorList>
    </citation>
    <scope>NUCLEOTIDE SEQUENCE [LARGE SCALE GENOMIC DNA]</scope>
    <source>
        <tissue evidence="2">Muscle</tissue>
    </source>
</reference>
<evidence type="ECO:0000313" key="3">
    <source>
        <dbReference type="Proteomes" id="UP000324222"/>
    </source>
</evidence>
<evidence type="ECO:0000256" key="1">
    <source>
        <dbReference type="SAM" id="MobiDB-lite"/>
    </source>
</evidence>
<protein>
    <submittedName>
        <fullName evidence="2">Uncharacterized protein</fullName>
    </submittedName>
</protein>
<feature type="compositionally biased region" description="Gly residues" evidence="1">
    <location>
        <begin position="15"/>
        <end position="24"/>
    </location>
</feature>
<name>A0A5B7J9Z3_PORTR</name>